<evidence type="ECO:0000256" key="1">
    <source>
        <dbReference type="SAM" id="SignalP"/>
    </source>
</evidence>
<comment type="caution">
    <text evidence="2">The sequence shown here is derived from an EMBL/GenBank/DDBJ whole genome shotgun (WGS) entry which is preliminary data.</text>
</comment>
<evidence type="ECO:0000313" key="2">
    <source>
        <dbReference type="EMBL" id="ERK50911.1"/>
    </source>
</evidence>
<feature type="signal peptide" evidence="1">
    <location>
        <begin position="1"/>
        <end position="22"/>
    </location>
</feature>
<gene>
    <name evidence="2" type="ORF">HMPREF0682_2225</name>
</gene>
<name>U2Q3G6_9ACTN</name>
<accession>U2Q3G6</accession>
<sequence length="189" mass="20391">MSRRWCRAVVLGVFCVVVVVPACGRQGSADPTAPASSALVSSASASLSQDELYAEAERVYRAYFELEQQAFLEGGVNGVPVEMNQYIMGKYSLMFSGALAQMAKNGWRMKPGTREQIASLKWAPEITREDSLATLQVCIDSNDSPLIDSSGTVIGGGLNLNSMFFKYDTDGDLKIYGGNGEGVDSCEIY</sequence>
<feature type="chain" id="PRO_5038914957" description="Lipoprotein" evidence="1">
    <location>
        <begin position="23"/>
        <end position="189"/>
    </location>
</feature>
<dbReference type="Proteomes" id="UP000017052">
    <property type="component" value="Unassembled WGS sequence"/>
</dbReference>
<keyword evidence="1" id="KW-0732">Signal</keyword>
<keyword evidence="3" id="KW-1185">Reference proteome</keyword>
<dbReference type="EMBL" id="ACVN02000289">
    <property type="protein sequence ID" value="ERK50911.1"/>
    <property type="molecule type" value="Genomic_DNA"/>
</dbReference>
<evidence type="ECO:0000313" key="3">
    <source>
        <dbReference type="Proteomes" id="UP000017052"/>
    </source>
</evidence>
<proteinExistence type="predicted"/>
<organism evidence="2 3">
    <name type="scientific">Propionibacterium acidifaciens F0233</name>
    <dbReference type="NCBI Taxonomy" id="553198"/>
    <lineage>
        <taxon>Bacteria</taxon>
        <taxon>Bacillati</taxon>
        <taxon>Actinomycetota</taxon>
        <taxon>Actinomycetes</taxon>
        <taxon>Propionibacteriales</taxon>
        <taxon>Propionibacteriaceae</taxon>
        <taxon>Propionibacterium</taxon>
    </lineage>
</organism>
<protein>
    <recommendedName>
        <fullName evidence="4">Lipoprotein</fullName>
    </recommendedName>
</protein>
<evidence type="ECO:0008006" key="4">
    <source>
        <dbReference type="Google" id="ProtNLM"/>
    </source>
</evidence>
<dbReference type="AlphaFoldDB" id="U2Q3G6"/>
<reference evidence="2" key="1">
    <citation type="submission" date="2013-08" db="EMBL/GenBank/DDBJ databases">
        <authorList>
            <person name="Durkin A.S."/>
            <person name="Haft D.R."/>
            <person name="McCorrison J."/>
            <person name="Torralba M."/>
            <person name="Gillis M."/>
            <person name="Haft D.H."/>
            <person name="Methe B."/>
            <person name="Sutton G."/>
            <person name="Nelson K.E."/>
        </authorList>
    </citation>
    <scope>NUCLEOTIDE SEQUENCE [LARGE SCALE GENOMIC DNA]</scope>
    <source>
        <strain evidence="2">F0233</strain>
    </source>
</reference>